<proteinExistence type="inferred from homology"/>
<comment type="subcellular location">
    <subcellularLocation>
        <location evidence="1">Membrane</location>
    </subcellularLocation>
</comment>
<dbReference type="EMBL" id="JASCZI010151223">
    <property type="protein sequence ID" value="MED6171092.1"/>
    <property type="molecule type" value="Genomic_DNA"/>
</dbReference>
<evidence type="ECO:0000313" key="9">
    <source>
        <dbReference type="Proteomes" id="UP001341840"/>
    </source>
</evidence>
<organism evidence="8 9">
    <name type="scientific">Stylosanthes scabra</name>
    <dbReference type="NCBI Taxonomy" id="79078"/>
    <lineage>
        <taxon>Eukaryota</taxon>
        <taxon>Viridiplantae</taxon>
        <taxon>Streptophyta</taxon>
        <taxon>Embryophyta</taxon>
        <taxon>Tracheophyta</taxon>
        <taxon>Spermatophyta</taxon>
        <taxon>Magnoliopsida</taxon>
        <taxon>eudicotyledons</taxon>
        <taxon>Gunneridae</taxon>
        <taxon>Pentapetalae</taxon>
        <taxon>rosids</taxon>
        <taxon>fabids</taxon>
        <taxon>Fabales</taxon>
        <taxon>Fabaceae</taxon>
        <taxon>Papilionoideae</taxon>
        <taxon>50 kb inversion clade</taxon>
        <taxon>dalbergioids sensu lato</taxon>
        <taxon>Dalbergieae</taxon>
        <taxon>Pterocarpus clade</taxon>
        <taxon>Stylosanthes</taxon>
    </lineage>
</organism>
<feature type="transmembrane region" description="Helical" evidence="7">
    <location>
        <begin position="54"/>
        <end position="79"/>
    </location>
</feature>
<dbReference type="PANTHER" id="PTHR48021:SF58">
    <property type="entry name" value="SUGAR PORTER (SP) FAMILY MFS TRANSPORTER"/>
    <property type="match status" value="1"/>
</dbReference>
<dbReference type="InterPro" id="IPR005828">
    <property type="entry name" value="MFS_sugar_transport-like"/>
</dbReference>
<accession>A0ABU6VCI7</accession>
<comment type="similarity">
    <text evidence="2">Belongs to the major facilitator superfamily. Sugar transporter (TC 2.A.1.1) family.</text>
</comment>
<keyword evidence="4 7" id="KW-0812">Transmembrane</keyword>
<keyword evidence="5 7" id="KW-1133">Transmembrane helix</keyword>
<evidence type="ECO:0000256" key="6">
    <source>
        <dbReference type="ARBA" id="ARBA00023136"/>
    </source>
</evidence>
<protein>
    <submittedName>
        <fullName evidence="8">Uncharacterized protein</fullName>
    </submittedName>
</protein>
<dbReference type="Gene3D" id="1.20.1250.20">
    <property type="entry name" value="MFS general substrate transporter like domains"/>
    <property type="match status" value="1"/>
</dbReference>
<keyword evidence="9" id="KW-1185">Reference proteome</keyword>
<keyword evidence="6 7" id="KW-0472">Membrane</keyword>
<reference evidence="8 9" key="1">
    <citation type="journal article" date="2023" name="Plants (Basel)">
        <title>Bridging the Gap: Combining Genomics and Transcriptomics Approaches to Understand Stylosanthes scabra, an Orphan Legume from the Brazilian Caatinga.</title>
        <authorList>
            <person name="Ferreira-Neto J.R.C."/>
            <person name="da Silva M.D."/>
            <person name="Binneck E."/>
            <person name="de Melo N.F."/>
            <person name="da Silva R.H."/>
            <person name="de Melo A.L.T.M."/>
            <person name="Pandolfi V."/>
            <person name="Bustamante F.O."/>
            <person name="Brasileiro-Vidal A.C."/>
            <person name="Benko-Iseppon A.M."/>
        </authorList>
    </citation>
    <scope>NUCLEOTIDE SEQUENCE [LARGE SCALE GENOMIC DNA]</scope>
    <source>
        <tissue evidence="8">Leaves</tissue>
    </source>
</reference>
<evidence type="ECO:0000256" key="3">
    <source>
        <dbReference type="ARBA" id="ARBA00022597"/>
    </source>
</evidence>
<evidence type="ECO:0000256" key="2">
    <source>
        <dbReference type="ARBA" id="ARBA00010992"/>
    </source>
</evidence>
<keyword evidence="3" id="KW-0813">Transport</keyword>
<evidence type="ECO:0000313" key="8">
    <source>
        <dbReference type="EMBL" id="MED6171092.1"/>
    </source>
</evidence>
<dbReference type="InterPro" id="IPR036259">
    <property type="entry name" value="MFS_trans_sf"/>
</dbReference>
<dbReference type="InterPro" id="IPR050549">
    <property type="entry name" value="MFS_Trehalose_Transporter"/>
</dbReference>
<evidence type="ECO:0000256" key="5">
    <source>
        <dbReference type="ARBA" id="ARBA00022989"/>
    </source>
</evidence>
<gene>
    <name evidence="8" type="ORF">PIB30_037474</name>
</gene>
<name>A0ABU6VCI7_9FABA</name>
<sequence>MAEMGMIARFETSLQALRGSHTDITLEAQEIQGSLMTNNKSDPVQFADLKRRRYWFPLVVGIGLLVLQQLSGINGVLFYSSEIFSKAVENYPRDVIVAGSGYIHPATALPLVE</sequence>
<comment type="caution">
    <text evidence="8">The sequence shown here is derived from an EMBL/GenBank/DDBJ whole genome shotgun (WGS) entry which is preliminary data.</text>
</comment>
<dbReference type="Proteomes" id="UP001341840">
    <property type="component" value="Unassembled WGS sequence"/>
</dbReference>
<evidence type="ECO:0000256" key="7">
    <source>
        <dbReference type="SAM" id="Phobius"/>
    </source>
</evidence>
<dbReference type="PANTHER" id="PTHR48021">
    <property type="match status" value="1"/>
</dbReference>
<evidence type="ECO:0000256" key="4">
    <source>
        <dbReference type="ARBA" id="ARBA00022692"/>
    </source>
</evidence>
<dbReference type="Pfam" id="PF00083">
    <property type="entry name" value="Sugar_tr"/>
    <property type="match status" value="1"/>
</dbReference>
<evidence type="ECO:0000256" key="1">
    <source>
        <dbReference type="ARBA" id="ARBA00004370"/>
    </source>
</evidence>
<keyword evidence="3" id="KW-0762">Sugar transport</keyword>